<evidence type="ECO:0000259" key="2">
    <source>
        <dbReference type="Pfam" id="PF14706"/>
    </source>
</evidence>
<accession>A0ABU5QWN0</accession>
<feature type="domain" description="Transposase Tn5-like N-terminal" evidence="2">
    <location>
        <begin position="2"/>
        <end position="46"/>
    </location>
</feature>
<dbReference type="Proteomes" id="UP001304671">
    <property type="component" value="Unassembled WGS sequence"/>
</dbReference>
<dbReference type="PANTHER" id="PTHR37319">
    <property type="entry name" value="TRANSPOSASE"/>
    <property type="match status" value="1"/>
</dbReference>
<gene>
    <name evidence="3" type="ORF">VB264_24950</name>
</gene>
<organism evidence="3 4">
    <name type="scientific">Arcicella aquatica</name>
    <dbReference type="NCBI Taxonomy" id="217141"/>
    <lineage>
        <taxon>Bacteria</taxon>
        <taxon>Pseudomonadati</taxon>
        <taxon>Bacteroidota</taxon>
        <taxon>Cytophagia</taxon>
        <taxon>Cytophagales</taxon>
        <taxon>Flectobacillaceae</taxon>
        <taxon>Arcicella</taxon>
    </lineage>
</organism>
<dbReference type="Gene3D" id="3.90.350.10">
    <property type="entry name" value="Transposase Inhibitor Protein From Tn5, Chain A, domain 1"/>
    <property type="match status" value="1"/>
</dbReference>
<dbReference type="NCBIfam" id="NF033590">
    <property type="entry name" value="transpos_IS4_3"/>
    <property type="match status" value="1"/>
</dbReference>
<dbReference type="EMBL" id="JAYFUL010000100">
    <property type="protein sequence ID" value="MEA5261064.1"/>
    <property type="molecule type" value="Genomic_DNA"/>
</dbReference>
<evidence type="ECO:0000313" key="4">
    <source>
        <dbReference type="Proteomes" id="UP001304671"/>
    </source>
</evidence>
<dbReference type="Gene3D" id="1.10.246.40">
    <property type="entry name" value="Tn5 transposase, domain 1"/>
    <property type="match status" value="1"/>
</dbReference>
<dbReference type="Gene3D" id="1.10.740.10">
    <property type="entry name" value="Transferase Inhibitor Protein From Tn5, Chain"/>
    <property type="match status" value="1"/>
</dbReference>
<name>A0ABU5QWN0_9BACT</name>
<feature type="domain" description="Transposase IS4-like" evidence="1">
    <location>
        <begin position="186"/>
        <end position="339"/>
    </location>
</feature>
<dbReference type="InterPro" id="IPR038215">
    <property type="entry name" value="TN5-like_N_sf"/>
</dbReference>
<dbReference type="PANTHER" id="PTHR37319:SF1">
    <property type="entry name" value="TRANSPOSASE TN5 DIMERISATION DOMAIN-CONTAINING PROTEIN"/>
    <property type="match status" value="1"/>
</dbReference>
<dbReference type="Pfam" id="PF01609">
    <property type="entry name" value="DDE_Tnp_1"/>
    <property type="match status" value="1"/>
</dbReference>
<keyword evidence="4" id="KW-1185">Reference proteome</keyword>
<dbReference type="InterPro" id="IPR002559">
    <property type="entry name" value="Transposase_11"/>
</dbReference>
<dbReference type="InterPro" id="IPR014737">
    <property type="entry name" value="Transposase_Tn5-like_C"/>
</dbReference>
<comment type="caution">
    <text evidence="3">The sequence shown here is derived from an EMBL/GenBank/DDBJ whole genome shotgun (WGS) entry which is preliminary data.</text>
</comment>
<reference evidence="3 4" key="1">
    <citation type="submission" date="2023-12" db="EMBL/GenBank/DDBJ databases">
        <title>Novel species of the genus Arcicella isolated from rivers.</title>
        <authorList>
            <person name="Lu H."/>
        </authorList>
    </citation>
    <scope>NUCLEOTIDE SEQUENCE [LARGE SCALE GENOMIC DNA]</scope>
    <source>
        <strain evidence="3 4">LMG 21963</strain>
    </source>
</reference>
<dbReference type="InterPro" id="IPR012337">
    <property type="entry name" value="RNaseH-like_sf"/>
</dbReference>
<evidence type="ECO:0000313" key="3">
    <source>
        <dbReference type="EMBL" id="MEA5261064.1"/>
    </source>
</evidence>
<protein>
    <submittedName>
        <fullName evidence="3">IS4 family transposase</fullName>
    </submittedName>
</protein>
<sequence length="440" mass="50980">MGDYRLNKRLSKLCTQFMIGDASMPLMLCNRGATKAYYRFINNKKVQNDDLVAIFRSYSDDLVADCKVILAPQDTTELDYTTNRSSANLGCMEYANRKGMYLHNQLLMNQQGVVLGIFSQDFHSRSAESLGQGLKRKYANIADKESYRWLSNFMKLQEHFASQSDKTIYSISDREGDVSELLCAQRYEHIHYIIRSCNNRQSADNQGTLLDVLQRQPADFCYEQELIDRQGHKRMARLWVRYSPFVSNAPYRKNGAKLSARVWVIETKEENPPQGQEPISWRLLCSQAVEDAQTARKMIGYYAHRWGIERFHYVLKQGRKIEDLQIEHEEALKKAIILQSWIALKVCTLCYDIRSNPEESIAKVGFDKQDYELAYQYLTVIKNNKIIKQAAPKLIDFARLIAMIGGSLLQKNRPLGCVTLWRGFQKFQTIKEIYNINTYG</sequence>
<evidence type="ECO:0000259" key="1">
    <source>
        <dbReference type="Pfam" id="PF01609"/>
    </source>
</evidence>
<dbReference type="RefSeq" id="WP_323254116.1">
    <property type="nucleotide sequence ID" value="NZ_JAYFUL010000100.1"/>
</dbReference>
<proteinExistence type="predicted"/>
<dbReference type="InterPro" id="IPR014735">
    <property type="entry name" value="Transposase_Tn5-like_N"/>
</dbReference>
<dbReference type="SUPFAM" id="SSF53098">
    <property type="entry name" value="Ribonuclease H-like"/>
    <property type="match status" value="1"/>
</dbReference>
<dbReference type="Pfam" id="PF14706">
    <property type="entry name" value="Tnp_DNA_bind"/>
    <property type="match status" value="1"/>
</dbReference>
<dbReference type="InterPro" id="IPR047768">
    <property type="entry name" value="Tn5p-like"/>
</dbReference>
<dbReference type="InterPro" id="IPR054836">
    <property type="entry name" value="Tn5_transposase"/>
</dbReference>